<keyword evidence="2" id="KW-1185">Reference proteome</keyword>
<dbReference type="OrthoDB" id="116031at2"/>
<dbReference type="Gene3D" id="2.30.110.10">
    <property type="entry name" value="Electron Transport, Fmn-binding Protein, Chain A"/>
    <property type="match status" value="1"/>
</dbReference>
<name>W9GCW5_9MICO</name>
<organism evidence="1 2">
    <name type="scientific">Intrasporangium oryzae NRRL B-24470</name>
    <dbReference type="NCBI Taxonomy" id="1386089"/>
    <lineage>
        <taxon>Bacteria</taxon>
        <taxon>Bacillati</taxon>
        <taxon>Actinomycetota</taxon>
        <taxon>Actinomycetes</taxon>
        <taxon>Micrococcales</taxon>
        <taxon>Intrasporangiaceae</taxon>
        <taxon>Intrasporangium</taxon>
    </lineage>
</organism>
<protein>
    <submittedName>
        <fullName evidence="1">Flavin-nucleotide-binding protein</fullName>
    </submittedName>
</protein>
<dbReference type="AlphaFoldDB" id="W9GCW5"/>
<dbReference type="PATRIC" id="fig|1386089.3.peg.1005"/>
<sequence length="222" mass="23119">MDRTRMTRLADRASTDVDALNALLDAVPIAHVGLVADGGPVVIPTALARDGDRLLVHGSTGSGWMRRLAEGAEACVTVTALDAVVVARSAFESSYRYRSAVLFGRFVPVEGAAKEAALDVLVDHLLPGRRPEVRPSNRRELSATLVLAMPIGEWSLKVAGGWPEDPDDDVAGPAWAGIVPVGTAYGTPEPAPDLRPGIPVPASVRALASTPGPVTDPASPTP</sequence>
<gene>
    <name evidence="1" type="ORF">N865_04360</name>
</gene>
<comment type="caution">
    <text evidence="1">The sequence shown here is derived from an EMBL/GenBank/DDBJ whole genome shotgun (WGS) entry which is preliminary data.</text>
</comment>
<dbReference type="EMBL" id="AWSA01000008">
    <property type="protein sequence ID" value="EWT02668.1"/>
    <property type="molecule type" value="Genomic_DNA"/>
</dbReference>
<dbReference type="InterPro" id="IPR024747">
    <property type="entry name" value="Pyridox_Oxase-rel"/>
</dbReference>
<dbReference type="PANTHER" id="PTHR34071:SF2">
    <property type="entry name" value="FLAVIN-NUCLEOTIDE-BINDING PROTEIN"/>
    <property type="match status" value="1"/>
</dbReference>
<accession>W9GCW5</accession>
<dbReference type="eggNOG" id="COG3467">
    <property type="taxonomic scope" value="Bacteria"/>
</dbReference>
<evidence type="ECO:0000313" key="2">
    <source>
        <dbReference type="Proteomes" id="UP000019489"/>
    </source>
</evidence>
<dbReference type="PANTHER" id="PTHR34071">
    <property type="entry name" value="5-NITROIMIDAZOLE ANTIBIOTICS RESISTANCE PROTEIN, NIMA-FAMILY-RELATED PROTEIN-RELATED"/>
    <property type="match status" value="1"/>
</dbReference>
<reference evidence="1 2" key="1">
    <citation type="submission" date="2013-08" db="EMBL/GenBank/DDBJ databases">
        <title>Intrasporangium oryzae NRRL B-24470.</title>
        <authorList>
            <person name="Liu H."/>
            <person name="Wang G."/>
        </authorList>
    </citation>
    <scope>NUCLEOTIDE SEQUENCE [LARGE SCALE GENOMIC DNA]</scope>
    <source>
        <strain evidence="1 2">NRRL B-24470</strain>
    </source>
</reference>
<dbReference type="InterPro" id="IPR012349">
    <property type="entry name" value="Split_barrel_FMN-bd"/>
</dbReference>
<proteinExistence type="predicted"/>
<dbReference type="SUPFAM" id="SSF50475">
    <property type="entry name" value="FMN-binding split barrel"/>
    <property type="match status" value="1"/>
</dbReference>
<dbReference type="RefSeq" id="WP_034802271.1">
    <property type="nucleotide sequence ID" value="NZ_AWSA01000008.1"/>
</dbReference>
<evidence type="ECO:0000313" key="1">
    <source>
        <dbReference type="EMBL" id="EWT02668.1"/>
    </source>
</evidence>
<dbReference type="Pfam" id="PF12900">
    <property type="entry name" value="Pyridox_ox_2"/>
    <property type="match status" value="1"/>
</dbReference>
<dbReference type="Proteomes" id="UP000019489">
    <property type="component" value="Unassembled WGS sequence"/>
</dbReference>
<dbReference type="STRING" id="1386089.N865_04360"/>